<feature type="domain" description="OBG-type G" evidence="6">
    <location>
        <begin position="4"/>
        <end position="298"/>
    </location>
</feature>
<dbReference type="CDD" id="cd01900">
    <property type="entry name" value="YchF"/>
    <property type="match status" value="1"/>
</dbReference>
<dbReference type="Gene3D" id="3.40.50.300">
    <property type="entry name" value="P-loop containing nucleotide triphosphate hydrolases"/>
    <property type="match status" value="1"/>
</dbReference>
<dbReference type="PIRSF" id="PIRSF006641">
    <property type="entry name" value="CHP00092"/>
    <property type="match status" value="1"/>
</dbReference>
<dbReference type="Pfam" id="PF01926">
    <property type="entry name" value="MMR_HSR1"/>
    <property type="match status" value="1"/>
</dbReference>
<keyword evidence="2 5" id="KW-0547">Nucleotide-binding</keyword>
<keyword evidence="3 5" id="KW-0067">ATP-binding</keyword>
<dbReference type="Gene3D" id="1.10.150.300">
    <property type="entry name" value="TGS-like domain"/>
    <property type="match status" value="1"/>
</dbReference>
<dbReference type="PRINTS" id="PR00326">
    <property type="entry name" value="GTP1OBG"/>
</dbReference>
<dbReference type="PANTHER" id="PTHR23305">
    <property type="entry name" value="OBG GTPASE FAMILY"/>
    <property type="match status" value="1"/>
</dbReference>
<dbReference type="Pfam" id="PF06071">
    <property type="entry name" value="YchF-GTPase_C"/>
    <property type="match status" value="1"/>
</dbReference>
<comment type="function">
    <text evidence="5">ATPase that binds to both the 70S ribosome and the 50S ribosomal subunit in a nucleotide-independent manner.</text>
</comment>
<dbReference type="Proteomes" id="UP000231252">
    <property type="component" value="Unassembled WGS sequence"/>
</dbReference>
<dbReference type="GO" id="GO:0005524">
    <property type="term" value="F:ATP binding"/>
    <property type="evidence" value="ECO:0007669"/>
    <property type="project" value="UniProtKB-UniRule"/>
</dbReference>
<comment type="similarity">
    <text evidence="5">Belongs to the TRAFAC class OBG-HflX-like GTPase superfamily. OBG GTPase family. YchF/OLA1 subfamily.</text>
</comment>
<protein>
    <recommendedName>
        <fullName evidence="5">Ribosome-binding ATPase YchF</fullName>
    </recommendedName>
</protein>
<dbReference type="InterPro" id="IPR006073">
    <property type="entry name" value="GTP-bd"/>
</dbReference>
<dbReference type="FunFam" id="3.10.20.30:FF:000001">
    <property type="entry name" value="Ribosome-binding ATPase YchF"/>
    <property type="match status" value="1"/>
</dbReference>
<evidence type="ECO:0000256" key="1">
    <source>
        <dbReference type="ARBA" id="ARBA00022723"/>
    </source>
</evidence>
<dbReference type="SUPFAM" id="SSF81271">
    <property type="entry name" value="TGS-like"/>
    <property type="match status" value="1"/>
</dbReference>
<dbReference type="PROSITE" id="PS51710">
    <property type="entry name" value="G_OBG"/>
    <property type="match status" value="1"/>
</dbReference>
<dbReference type="NCBIfam" id="TIGR00092">
    <property type="entry name" value="redox-regulated ATPase YchF"/>
    <property type="match status" value="1"/>
</dbReference>
<evidence type="ECO:0000313" key="8">
    <source>
        <dbReference type="Proteomes" id="UP000231252"/>
    </source>
</evidence>
<dbReference type="InterPro" id="IPR012675">
    <property type="entry name" value="Beta-grasp_dom_sf"/>
</dbReference>
<keyword evidence="4" id="KW-0460">Magnesium</keyword>
<dbReference type="EMBL" id="PEYU01000002">
    <property type="protein sequence ID" value="PIS22775.1"/>
    <property type="molecule type" value="Genomic_DNA"/>
</dbReference>
<dbReference type="InterPro" id="IPR013029">
    <property type="entry name" value="YchF_C"/>
</dbReference>
<evidence type="ECO:0000256" key="3">
    <source>
        <dbReference type="ARBA" id="ARBA00022840"/>
    </source>
</evidence>
<reference evidence="8" key="1">
    <citation type="submission" date="2017-09" db="EMBL/GenBank/DDBJ databases">
        <title>Depth-based differentiation of microbial function through sediment-hosted aquifers and enrichment of novel symbionts in the deep terrestrial subsurface.</title>
        <authorList>
            <person name="Probst A.J."/>
            <person name="Ladd B."/>
            <person name="Jarett J.K."/>
            <person name="Geller-Mcgrath D.E."/>
            <person name="Sieber C.M.K."/>
            <person name="Emerson J.B."/>
            <person name="Anantharaman K."/>
            <person name="Thomas B.C."/>
            <person name="Malmstrom R."/>
            <person name="Stieglmeier M."/>
            <person name="Klingl A."/>
            <person name="Woyke T."/>
            <person name="Ryan C.M."/>
            <person name="Banfield J.F."/>
        </authorList>
    </citation>
    <scope>NUCLEOTIDE SEQUENCE [LARGE SCALE GENOMIC DNA]</scope>
</reference>
<evidence type="ECO:0000256" key="2">
    <source>
        <dbReference type="ARBA" id="ARBA00022741"/>
    </source>
</evidence>
<evidence type="ECO:0000256" key="4">
    <source>
        <dbReference type="ARBA" id="ARBA00022842"/>
    </source>
</evidence>
<sequence length="383" mass="42113">MSALSLGIIGLPNVGKSTLFNALLKKQAALVANYPFATIEPNVGVVEVPDERLKGLVEVVRNDYGQRIGDREVPQRVIPSTVKFYDIAGLVKGAHKGEGLGNEFLGHIREVSALVHVIRDFEDDNIIRAGAVNPQEDISTIDTELILADISILDRILGTAKDDARSRDTEAILRVSVLEKIGSTLNAGKPARELILDAKEEKALRGINLLTRKPMLYVYNVSEDSLQSRCEESALADDEASSSGLLHLARNDRLYISAKIESEICSLPENEQKEYLKELGMEEPGLNRLIKAGYKLLGLRDFLTAGPKEVRAWTIRTGAYAPEAAGTIHSDFERGFIGADIVSFTDLIQVKSLKKAKELGLIKLEGKNYVMKDGDVVEFRFNV</sequence>
<evidence type="ECO:0000256" key="5">
    <source>
        <dbReference type="HAMAP-Rule" id="MF_00944"/>
    </source>
</evidence>
<dbReference type="InterPro" id="IPR023192">
    <property type="entry name" value="TGS-like_dom_sf"/>
</dbReference>
<proteinExistence type="inferred from homology"/>
<comment type="caution">
    <text evidence="7">The sequence shown here is derived from an EMBL/GenBank/DDBJ whole genome shotgun (WGS) entry which is preliminary data.</text>
</comment>
<dbReference type="InterPro" id="IPR031167">
    <property type="entry name" value="G_OBG"/>
</dbReference>
<gene>
    <name evidence="5" type="primary">ychF</name>
    <name evidence="7" type="ORF">COT50_00145</name>
</gene>
<dbReference type="AlphaFoldDB" id="A0A2H0XD80"/>
<dbReference type="InterPro" id="IPR041706">
    <property type="entry name" value="YchF_N"/>
</dbReference>
<evidence type="ECO:0000259" key="6">
    <source>
        <dbReference type="PROSITE" id="PS51710"/>
    </source>
</evidence>
<evidence type="ECO:0000313" key="7">
    <source>
        <dbReference type="EMBL" id="PIS22775.1"/>
    </source>
</evidence>
<dbReference type="SUPFAM" id="SSF52540">
    <property type="entry name" value="P-loop containing nucleoside triphosphate hydrolases"/>
    <property type="match status" value="1"/>
</dbReference>
<dbReference type="HAMAP" id="MF_00944">
    <property type="entry name" value="YchF_OLA1_ATPase"/>
    <property type="match status" value="1"/>
</dbReference>
<dbReference type="GO" id="GO:0016887">
    <property type="term" value="F:ATP hydrolysis activity"/>
    <property type="evidence" value="ECO:0007669"/>
    <property type="project" value="UniProtKB-UniRule"/>
</dbReference>
<organism evidence="7 8">
    <name type="scientific">candidate division WWE3 bacterium CG08_land_8_20_14_0_20_41_10</name>
    <dbReference type="NCBI Taxonomy" id="1975085"/>
    <lineage>
        <taxon>Bacteria</taxon>
        <taxon>Katanobacteria</taxon>
    </lineage>
</organism>
<dbReference type="InterPro" id="IPR004396">
    <property type="entry name" value="ATPase_YchF/OLA1"/>
</dbReference>
<name>A0A2H0XD80_UNCKA</name>
<dbReference type="GO" id="GO:0005525">
    <property type="term" value="F:GTP binding"/>
    <property type="evidence" value="ECO:0007669"/>
    <property type="project" value="InterPro"/>
</dbReference>
<dbReference type="CDD" id="cd04867">
    <property type="entry name" value="TGS_YchF_OLA1"/>
    <property type="match status" value="1"/>
</dbReference>
<dbReference type="InterPro" id="IPR012676">
    <property type="entry name" value="TGS-like"/>
</dbReference>
<dbReference type="PANTHER" id="PTHR23305:SF18">
    <property type="entry name" value="OBG-TYPE G DOMAIN-CONTAINING PROTEIN"/>
    <property type="match status" value="1"/>
</dbReference>
<dbReference type="InterPro" id="IPR027417">
    <property type="entry name" value="P-loop_NTPase"/>
</dbReference>
<dbReference type="GO" id="GO:0005737">
    <property type="term" value="C:cytoplasm"/>
    <property type="evidence" value="ECO:0007669"/>
    <property type="project" value="TreeGrafter"/>
</dbReference>
<accession>A0A2H0XD80</accession>
<dbReference type="Gene3D" id="3.10.20.30">
    <property type="match status" value="1"/>
</dbReference>
<dbReference type="GO" id="GO:0043023">
    <property type="term" value="F:ribosomal large subunit binding"/>
    <property type="evidence" value="ECO:0007669"/>
    <property type="project" value="UniProtKB-UniRule"/>
</dbReference>
<dbReference type="GO" id="GO:0046872">
    <property type="term" value="F:metal ion binding"/>
    <property type="evidence" value="ECO:0007669"/>
    <property type="project" value="UniProtKB-KW"/>
</dbReference>
<keyword evidence="1" id="KW-0479">Metal-binding</keyword>
<feature type="binding site" evidence="5">
    <location>
        <begin position="13"/>
        <end position="18"/>
    </location>
    <ligand>
        <name>ATP</name>
        <dbReference type="ChEBI" id="CHEBI:30616"/>
    </ligand>
</feature>